<evidence type="ECO:0000313" key="3">
    <source>
        <dbReference type="EMBL" id="TVT97467.1"/>
    </source>
</evidence>
<dbReference type="Pfam" id="PF00201">
    <property type="entry name" value="UDPGT"/>
    <property type="match status" value="1"/>
</dbReference>
<dbReference type="SUPFAM" id="SSF53756">
    <property type="entry name" value="UDP-Glycosyltransferase/glycogen phosphorylase"/>
    <property type="match status" value="1"/>
</dbReference>
<reference evidence="3 4" key="1">
    <citation type="journal article" date="2019" name="Sci. Rep.">
        <title>A high-quality genome of Eragrostis curvula grass provides insights into Poaceae evolution and supports new strategies to enhance forage quality.</title>
        <authorList>
            <person name="Carballo J."/>
            <person name="Santos B.A.C.M."/>
            <person name="Zappacosta D."/>
            <person name="Garbus I."/>
            <person name="Selva J.P."/>
            <person name="Gallo C.A."/>
            <person name="Diaz A."/>
            <person name="Albertini E."/>
            <person name="Caccamo M."/>
            <person name="Echenique V."/>
        </authorList>
    </citation>
    <scope>NUCLEOTIDE SEQUENCE [LARGE SCALE GENOMIC DNA]</scope>
    <source>
        <strain evidence="4">cv. Victoria</strain>
        <tissue evidence="3">Leaf</tissue>
    </source>
</reference>
<dbReference type="EMBL" id="RWGY01000999">
    <property type="protein sequence ID" value="TVT97467.1"/>
    <property type="molecule type" value="Genomic_DNA"/>
</dbReference>
<dbReference type="Gramene" id="TVT97467">
    <property type="protein sequence ID" value="TVT97467"/>
    <property type="gene ID" value="EJB05_57289"/>
</dbReference>
<dbReference type="GO" id="GO:0080044">
    <property type="term" value="F:quercetin 7-O-glucosyltransferase activity"/>
    <property type="evidence" value="ECO:0007669"/>
    <property type="project" value="TreeGrafter"/>
</dbReference>
<name>A0A5J9SDU3_9POAL</name>
<keyword evidence="2" id="KW-0808">Transferase</keyword>
<dbReference type="FunFam" id="3.40.50.2000:FF:000061">
    <property type="entry name" value="UDP-glycosyltransferase 83A1"/>
    <property type="match status" value="1"/>
</dbReference>
<dbReference type="FunFam" id="3.40.50.2000:FF:000108">
    <property type="entry name" value="UDP-glycosyltransferase 83A1"/>
    <property type="match status" value="1"/>
</dbReference>
<evidence type="ECO:0000256" key="2">
    <source>
        <dbReference type="ARBA" id="ARBA00022679"/>
    </source>
</evidence>
<dbReference type="AlphaFoldDB" id="A0A5J9SDU3"/>
<dbReference type="PANTHER" id="PTHR11926">
    <property type="entry name" value="GLUCOSYL/GLUCURONOSYL TRANSFERASES"/>
    <property type="match status" value="1"/>
</dbReference>
<evidence type="ECO:0000313" key="4">
    <source>
        <dbReference type="Proteomes" id="UP000324897"/>
    </source>
</evidence>
<evidence type="ECO:0008006" key="5">
    <source>
        <dbReference type="Google" id="ProtNLM"/>
    </source>
</evidence>
<sequence length="519" mass="56534">MATAERVSVCIDEGILKSNTGQVGGWPRLSASLSPSQVAVNHSNTNARADRNSLQSMAVEATPPPPRPRVMMLPCPLQGHVKPLMELAHRLVEHGIEVDFVNTDINHDRIVKAMEAGGEAGAAGPAGINMVSLPDGMGPDGDRSDIGKLAGGLPAAMLGRIEEMVVSNKIRWVVADVSMSWVLDLVAKLGLRVALFSTFAAAVLVLRLRVPKMIEDGIFDEFGNVTRKERIQLSPKMPAVDATKLPWTSLRKSPESQRMLIQMVIKTNPEIALAETIVCNTFDEIESEALALLPKPALAVGPLEMPASTTSAACHFWPEDRSCLTWLDAQAPGSVVYVAFGSVTVFDATQVKELADGLLLTGRPFLWVVRPNFANGVDEGWLDEFKRRVGNTGLVVSWAPQQRVLSHPSLACFVTHCGWNSTMEGVRNGVPFLCWPYYADQFCNQSYICDVWGTGLRICANERVVVTKEEIRDKVAQLLRDEGIKARVLSLKQAACASVTDGGSSHRDLLKLVNLLREQ</sequence>
<evidence type="ECO:0000256" key="1">
    <source>
        <dbReference type="ARBA" id="ARBA00009995"/>
    </source>
</evidence>
<gene>
    <name evidence="3" type="ORF">EJB05_57289</name>
</gene>
<comment type="similarity">
    <text evidence="1">Belongs to the UDP-glycosyltransferase family.</text>
</comment>
<proteinExistence type="inferred from homology"/>
<dbReference type="InterPro" id="IPR002213">
    <property type="entry name" value="UDP_glucos_trans"/>
</dbReference>
<dbReference type="GO" id="GO:0080043">
    <property type="term" value="F:quercetin 3-O-glucosyltransferase activity"/>
    <property type="evidence" value="ECO:0007669"/>
    <property type="project" value="TreeGrafter"/>
</dbReference>
<accession>A0A5J9SDU3</accession>
<dbReference type="CDD" id="cd03784">
    <property type="entry name" value="GT1_Gtf-like"/>
    <property type="match status" value="1"/>
</dbReference>
<comment type="caution">
    <text evidence="3">The sequence shown here is derived from an EMBL/GenBank/DDBJ whole genome shotgun (WGS) entry which is preliminary data.</text>
</comment>
<dbReference type="Gene3D" id="3.40.50.2000">
    <property type="entry name" value="Glycogen Phosphorylase B"/>
    <property type="match status" value="2"/>
</dbReference>
<feature type="non-terminal residue" evidence="3">
    <location>
        <position position="1"/>
    </location>
</feature>
<dbReference type="PANTHER" id="PTHR11926:SF1511">
    <property type="entry name" value="GLYCOSYLTRANSFERASE"/>
    <property type="match status" value="1"/>
</dbReference>
<organism evidence="3 4">
    <name type="scientific">Eragrostis curvula</name>
    <name type="common">weeping love grass</name>
    <dbReference type="NCBI Taxonomy" id="38414"/>
    <lineage>
        <taxon>Eukaryota</taxon>
        <taxon>Viridiplantae</taxon>
        <taxon>Streptophyta</taxon>
        <taxon>Embryophyta</taxon>
        <taxon>Tracheophyta</taxon>
        <taxon>Spermatophyta</taxon>
        <taxon>Magnoliopsida</taxon>
        <taxon>Liliopsida</taxon>
        <taxon>Poales</taxon>
        <taxon>Poaceae</taxon>
        <taxon>PACMAD clade</taxon>
        <taxon>Chloridoideae</taxon>
        <taxon>Eragrostideae</taxon>
        <taxon>Eragrostidinae</taxon>
        <taxon>Eragrostis</taxon>
    </lineage>
</organism>
<dbReference type="Proteomes" id="UP000324897">
    <property type="component" value="Unassembled WGS sequence"/>
</dbReference>
<dbReference type="OrthoDB" id="5835829at2759"/>
<keyword evidence="4" id="KW-1185">Reference proteome</keyword>
<protein>
    <recommendedName>
        <fullName evidence="5">Glycosyltransferase</fullName>
    </recommendedName>
</protein>